<dbReference type="PANTHER" id="PTHR31672:SF13">
    <property type="entry name" value="F-BOX PROTEIN CPR30-LIKE"/>
    <property type="match status" value="1"/>
</dbReference>
<dbReference type="InterPro" id="IPR036047">
    <property type="entry name" value="F-box-like_dom_sf"/>
</dbReference>
<dbReference type="OMA" id="GICHYIN"/>
<protein>
    <submittedName>
        <fullName evidence="2">F-box protein interaction domain protein</fullName>
    </submittedName>
    <submittedName>
        <fullName evidence="3">Putative F-box domain-containing protein</fullName>
    </submittedName>
</protein>
<sequence length="386" mass="44798">MEKSVIAADGKVNNHIHDDIAIIILSKLPLKSLTRFGCVRKSWSFLLDNPYFKTMFRRNFLYKNHSYYNDTSLFLRYNRSWFDTDVISGYPARHGGLFSLSGERFENRVELDWPNLFSDDRIHFKICGYTSVNGIICIDYNSQGRVVLWNLATKENKIIPSSPFASQPSLNYLHLHGFGYDHIRNNYKLIRHAIIYPTTCNMGKNTPYSLWEIYCLKSNSWRKLDVDMPSSSRHKVGGHVYMDGVCHWLSKTYNKNYLVSFNLTTEMFVTTSILTNTNDIDYRYLAMLNRSIALISNFANTTTFHISILGEVGVKESWTKLFTIKLHDIGWPIGVSKNGDIFFRKNDDELVCFNLSTQRIQQFGVKGGYYSQIITYKESLVSIERE</sequence>
<dbReference type="SUPFAM" id="SSF81383">
    <property type="entry name" value="F-box domain"/>
    <property type="match status" value="1"/>
</dbReference>
<dbReference type="NCBIfam" id="TIGR01640">
    <property type="entry name" value="F_box_assoc_1"/>
    <property type="match status" value="1"/>
</dbReference>
<gene>
    <name evidence="2" type="ordered locus">MTR_5g097350</name>
    <name evidence="3" type="ORF">MtrunA17_Chr5g0447611</name>
</gene>
<dbReference type="PANTHER" id="PTHR31672">
    <property type="entry name" value="BNACNNG10540D PROTEIN"/>
    <property type="match status" value="1"/>
</dbReference>
<dbReference type="Proteomes" id="UP000265566">
    <property type="component" value="Chromosome 5"/>
</dbReference>
<evidence type="ECO:0000313" key="4">
    <source>
        <dbReference type="EnsemblPlants" id="AET00914"/>
    </source>
</evidence>
<proteinExistence type="predicted"/>
<dbReference type="Gramene" id="rna33723">
    <property type="protein sequence ID" value="RHN58114.1"/>
    <property type="gene ID" value="gene33723"/>
</dbReference>
<evidence type="ECO:0000313" key="5">
    <source>
        <dbReference type="Proteomes" id="UP000002051"/>
    </source>
</evidence>
<keyword evidence="5" id="KW-1185">Reference proteome</keyword>
<reference evidence="4" key="3">
    <citation type="submission" date="2015-04" db="UniProtKB">
        <authorList>
            <consortium name="EnsemblPlants"/>
        </authorList>
    </citation>
    <scope>IDENTIFICATION</scope>
    <source>
        <strain evidence="4">cv. Jemalong A17</strain>
    </source>
</reference>
<evidence type="ECO:0000259" key="1">
    <source>
        <dbReference type="Pfam" id="PF07734"/>
    </source>
</evidence>
<dbReference type="OrthoDB" id="938224at2759"/>
<reference evidence="3" key="4">
    <citation type="journal article" date="2018" name="Nat. Plants">
        <title>Whole-genome landscape of Medicago truncatula symbiotic genes.</title>
        <authorList>
            <person name="Pecrix Y."/>
            <person name="Gamas P."/>
            <person name="Carrere S."/>
        </authorList>
    </citation>
    <scope>NUCLEOTIDE SEQUENCE</scope>
    <source>
        <tissue evidence="3">Leaves</tissue>
    </source>
</reference>
<dbReference type="InterPro" id="IPR017451">
    <property type="entry name" value="F-box-assoc_interact_dom"/>
</dbReference>
<dbReference type="EnsemblPlants" id="AET00914">
    <property type="protein sequence ID" value="AET00914"/>
    <property type="gene ID" value="MTR_5g097350"/>
</dbReference>
<dbReference type="PaxDb" id="3880-AET00914"/>
<dbReference type="EMBL" id="CM001221">
    <property type="protein sequence ID" value="AET00914.1"/>
    <property type="molecule type" value="Genomic_DNA"/>
</dbReference>
<evidence type="ECO:0000313" key="3">
    <source>
        <dbReference type="EMBL" id="RHN58114.1"/>
    </source>
</evidence>
<reference evidence="2 5" key="2">
    <citation type="journal article" date="2014" name="BMC Genomics">
        <title>An improved genome release (version Mt4.0) for the model legume Medicago truncatula.</title>
        <authorList>
            <person name="Tang H."/>
            <person name="Krishnakumar V."/>
            <person name="Bidwell S."/>
            <person name="Rosen B."/>
            <person name="Chan A."/>
            <person name="Zhou S."/>
            <person name="Gentzbittel L."/>
            <person name="Childs K.L."/>
            <person name="Yandell M."/>
            <person name="Gundlach H."/>
            <person name="Mayer K.F."/>
            <person name="Schwartz D.C."/>
            <person name="Town C.D."/>
        </authorList>
    </citation>
    <scope>GENOME REANNOTATION</scope>
    <source>
        <strain evidence="4 5">cv. Jemalong A17</strain>
    </source>
</reference>
<organism evidence="2 5">
    <name type="scientific">Medicago truncatula</name>
    <name type="common">Barrel medic</name>
    <name type="synonym">Medicago tribuloides</name>
    <dbReference type="NCBI Taxonomy" id="3880"/>
    <lineage>
        <taxon>Eukaryota</taxon>
        <taxon>Viridiplantae</taxon>
        <taxon>Streptophyta</taxon>
        <taxon>Embryophyta</taxon>
        <taxon>Tracheophyta</taxon>
        <taxon>Spermatophyta</taxon>
        <taxon>Magnoliopsida</taxon>
        <taxon>eudicotyledons</taxon>
        <taxon>Gunneridae</taxon>
        <taxon>Pentapetalae</taxon>
        <taxon>rosids</taxon>
        <taxon>fabids</taxon>
        <taxon>Fabales</taxon>
        <taxon>Fabaceae</taxon>
        <taxon>Papilionoideae</taxon>
        <taxon>50 kb inversion clade</taxon>
        <taxon>NPAAA clade</taxon>
        <taxon>Hologalegina</taxon>
        <taxon>IRL clade</taxon>
        <taxon>Trifolieae</taxon>
        <taxon>Medicago</taxon>
    </lineage>
</organism>
<dbReference type="EMBL" id="PSQE01000005">
    <property type="protein sequence ID" value="RHN58114.1"/>
    <property type="molecule type" value="Genomic_DNA"/>
</dbReference>
<dbReference type="InterPro" id="IPR006527">
    <property type="entry name" value="F-box-assoc_dom_typ1"/>
</dbReference>
<dbReference type="STRING" id="3880.G7KEN9"/>
<reference evidence="2 5" key="1">
    <citation type="journal article" date="2011" name="Nature">
        <title>The Medicago genome provides insight into the evolution of rhizobial symbioses.</title>
        <authorList>
            <person name="Young N.D."/>
            <person name="Debelle F."/>
            <person name="Oldroyd G.E."/>
            <person name="Geurts R."/>
            <person name="Cannon S.B."/>
            <person name="Udvardi M.K."/>
            <person name="Benedito V.A."/>
            <person name="Mayer K.F."/>
            <person name="Gouzy J."/>
            <person name="Schoof H."/>
            <person name="Van de Peer Y."/>
            <person name="Proost S."/>
            <person name="Cook D.R."/>
            <person name="Meyers B.C."/>
            <person name="Spannagl M."/>
            <person name="Cheung F."/>
            <person name="De Mita S."/>
            <person name="Krishnakumar V."/>
            <person name="Gundlach H."/>
            <person name="Zhou S."/>
            <person name="Mudge J."/>
            <person name="Bharti A.K."/>
            <person name="Murray J.D."/>
            <person name="Naoumkina M.A."/>
            <person name="Rosen B."/>
            <person name="Silverstein K.A."/>
            <person name="Tang H."/>
            <person name="Rombauts S."/>
            <person name="Zhao P.X."/>
            <person name="Zhou P."/>
            <person name="Barbe V."/>
            <person name="Bardou P."/>
            <person name="Bechner M."/>
            <person name="Bellec A."/>
            <person name="Berger A."/>
            <person name="Berges H."/>
            <person name="Bidwell S."/>
            <person name="Bisseling T."/>
            <person name="Choisne N."/>
            <person name="Couloux A."/>
            <person name="Denny R."/>
            <person name="Deshpande S."/>
            <person name="Dai X."/>
            <person name="Doyle J.J."/>
            <person name="Dudez A.M."/>
            <person name="Farmer A.D."/>
            <person name="Fouteau S."/>
            <person name="Franken C."/>
            <person name="Gibelin C."/>
            <person name="Gish J."/>
            <person name="Goldstein S."/>
            <person name="Gonzalez A.J."/>
            <person name="Green P.J."/>
            <person name="Hallab A."/>
            <person name="Hartog M."/>
            <person name="Hua A."/>
            <person name="Humphray S.J."/>
            <person name="Jeong D.H."/>
            <person name="Jing Y."/>
            <person name="Jocker A."/>
            <person name="Kenton S.M."/>
            <person name="Kim D.J."/>
            <person name="Klee K."/>
            <person name="Lai H."/>
            <person name="Lang C."/>
            <person name="Lin S."/>
            <person name="Macmil S.L."/>
            <person name="Magdelenat G."/>
            <person name="Matthews L."/>
            <person name="McCorrison J."/>
            <person name="Monaghan E.L."/>
            <person name="Mun J.H."/>
            <person name="Najar F.Z."/>
            <person name="Nicholson C."/>
            <person name="Noirot C."/>
            <person name="O'Bleness M."/>
            <person name="Paule C.R."/>
            <person name="Poulain J."/>
            <person name="Prion F."/>
            <person name="Qin B."/>
            <person name="Qu C."/>
            <person name="Retzel E.F."/>
            <person name="Riddle C."/>
            <person name="Sallet E."/>
            <person name="Samain S."/>
            <person name="Samson N."/>
            <person name="Sanders I."/>
            <person name="Saurat O."/>
            <person name="Scarpelli C."/>
            <person name="Schiex T."/>
            <person name="Segurens B."/>
            <person name="Severin A.J."/>
            <person name="Sherrier D.J."/>
            <person name="Shi R."/>
            <person name="Sims S."/>
            <person name="Singer S.R."/>
            <person name="Sinharoy S."/>
            <person name="Sterck L."/>
            <person name="Viollet A."/>
            <person name="Wang B.B."/>
            <person name="Wang K."/>
            <person name="Wang M."/>
            <person name="Wang X."/>
            <person name="Warfsmann J."/>
            <person name="Weissenbach J."/>
            <person name="White D.D."/>
            <person name="White J.D."/>
            <person name="Wiley G.B."/>
            <person name="Wincker P."/>
            <person name="Xing Y."/>
            <person name="Yang L."/>
            <person name="Yao Z."/>
            <person name="Ying F."/>
            <person name="Zhai J."/>
            <person name="Zhou L."/>
            <person name="Zuber A."/>
            <person name="Denarie J."/>
            <person name="Dixon R.A."/>
            <person name="May G.D."/>
            <person name="Schwartz D.C."/>
            <person name="Rogers J."/>
            <person name="Quetier F."/>
            <person name="Town C.D."/>
            <person name="Roe B.A."/>
        </authorList>
    </citation>
    <scope>NUCLEOTIDE SEQUENCE [LARGE SCALE GENOMIC DNA]</scope>
    <source>
        <strain evidence="2">A17</strain>
        <strain evidence="4 5">cv. Jemalong A17</strain>
    </source>
</reference>
<dbReference type="Pfam" id="PF07734">
    <property type="entry name" value="FBA_1"/>
    <property type="match status" value="1"/>
</dbReference>
<dbReference type="AlphaFoldDB" id="G7KEN9"/>
<feature type="domain" description="F-box associated beta-propeller type 1" evidence="1">
    <location>
        <begin position="119"/>
        <end position="373"/>
    </location>
</feature>
<name>G7KEN9_MEDTR</name>
<dbReference type="Proteomes" id="UP000002051">
    <property type="component" value="Chromosome 5"/>
</dbReference>
<dbReference type="InterPro" id="IPR050796">
    <property type="entry name" value="SCF_F-box_component"/>
</dbReference>
<evidence type="ECO:0000313" key="2">
    <source>
        <dbReference type="EMBL" id="AET00914.1"/>
    </source>
</evidence>
<dbReference type="HOGENOM" id="CLU_027176_5_0_1"/>
<accession>G7KEN9</accession>